<feature type="region of interest" description="Disordered" evidence="6">
    <location>
        <begin position="455"/>
        <end position="485"/>
    </location>
</feature>
<feature type="region of interest" description="Disordered" evidence="6">
    <location>
        <begin position="26"/>
        <end position="104"/>
    </location>
</feature>
<dbReference type="SUPFAM" id="SSF53756">
    <property type="entry name" value="UDP-Glycosyltransferase/glycogen phosphorylase"/>
    <property type="match status" value="2"/>
</dbReference>
<feature type="domain" description="Diacylglycerol glucosyltransferase N-terminal" evidence="8">
    <location>
        <begin position="125"/>
        <end position="295"/>
    </location>
</feature>
<sequence>MSTYLNYYKSSHVMNRILGKLSIDSRAESDPTSNASHVAGGGDEAGQSSSAQPLESRQDSPSDSNNNIDGSNNSNSSATSENNDDTAATATTTSPSSAALRIADPANHPRALKILFLSSDTGGGHRASATSLAQQFQNLFPGSTYALCDIVQLDGPPPYNTLVKMYKHLSAHPHQWKLVYNVSNTRAYEMLADVHMKSAMERSVRKRIQSYDPDVVVSVHPLMTNVPVLACRNITKETGKHLPIFTVCTDLGSAHSMWFANGVEKLFVASEVIRDLAMQRGKVPLEKIVMSGLPIRHDFAVQATKMGTRLSPEGKVYQKFVREQQLGLKKYSHRKTVLVMGGGEGCGRLSNIVDALYLQFVERGMEALILVVCGRNDALKDSLAKRDWESLREKYLLARTSGADFDSCVGLLSDVGCIDGNYMANHLRRIISTPSMGLGGGVAGPLKSLSSFNAGSRGKSGGVSSDSNAHGGMAASLPASRSGSPLFDEEEISVEVVTKSYVERNNNPLGGLNSFVDSVDDEDGRGVSTVATPMANKTDTPQSTDDETPSSSVTVIGLGFITNMAEYMVAADVLVSKAGPGTIAEAASLSLPVMLTSFLPGQEEGNVDYVVEGQFGTFVSDSDAQGISDVVASWLLDEKKLKALSDNAHKRGAPDAAAEIVEAIGESALRWKHHIEESEDGGGKEKVEAS</sequence>
<keyword evidence="4" id="KW-0808">Transferase</keyword>
<comment type="caution">
    <text evidence="9">The sequence shown here is derived from an EMBL/GenBank/DDBJ whole genome shotgun (WGS) entry which is preliminary data.</text>
</comment>
<evidence type="ECO:0000256" key="1">
    <source>
        <dbReference type="ARBA" id="ARBA00006962"/>
    </source>
</evidence>
<dbReference type="GO" id="GO:0046509">
    <property type="term" value="F:1,2-diacylglycerol 3-beta-galactosyltransferase activity"/>
    <property type="evidence" value="ECO:0007669"/>
    <property type="project" value="UniProtKB-EC"/>
</dbReference>
<dbReference type="Proteomes" id="UP001530293">
    <property type="component" value="Unassembled WGS sequence"/>
</dbReference>
<dbReference type="Pfam" id="PF06925">
    <property type="entry name" value="MGDG_synth"/>
    <property type="match status" value="1"/>
</dbReference>
<gene>
    <name evidence="9" type="ORF">ACHAWU_007217</name>
</gene>
<accession>A0ABD3M0J3</accession>
<keyword evidence="3" id="KW-0328">Glycosyltransferase</keyword>
<feature type="compositionally biased region" description="Polar residues" evidence="6">
    <location>
        <begin position="529"/>
        <end position="551"/>
    </location>
</feature>
<dbReference type="InterPro" id="IPR009695">
    <property type="entry name" value="Diacylglyc_glucosyltr_N"/>
</dbReference>
<dbReference type="InterPro" id="IPR007235">
    <property type="entry name" value="Glyco_trans_28_C"/>
</dbReference>
<keyword evidence="10" id="KW-1185">Reference proteome</keyword>
<dbReference type="PANTHER" id="PTHR43025:SF3">
    <property type="entry name" value="MONOGALACTOSYLDIACYLGLYCEROL SYNTHASE 1, CHLOROPLASTIC"/>
    <property type="match status" value="1"/>
</dbReference>
<evidence type="ECO:0000313" key="9">
    <source>
        <dbReference type="EMBL" id="KAL3756266.1"/>
    </source>
</evidence>
<reference evidence="9 10" key="1">
    <citation type="submission" date="2024-10" db="EMBL/GenBank/DDBJ databases">
        <title>Updated reference genomes for cyclostephanoid diatoms.</title>
        <authorList>
            <person name="Roberts W.R."/>
            <person name="Alverson A.J."/>
        </authorList>
    </citation>
    <scope>NUCLEOTIDE SEQUENCE [LARGE SCALE GENOMIC DNA]</scope>
    <source>
        <strain evidence="9 10">AJA232-27</strain>
    </source>
</reference>
<dbReference type="PANTHER" id="PTHR43025">
    <property type="entry name" value="MONOGALACTOSYLDIACYLGLYCEROL SYNTHASE"/>
    <property type="match status" value="1"/>
</dbReference>
<evidence type="ECO:0000313" key="10">
    <source>
        <dbReference type="Proteomes" id="UP001530293"/>
    </source>
</evidence>
<evidence type="ECO:0000256" key="5">
    <source>
        <dbReference type="ARBA" id="ARBA00046299"/>
    </source>
</evidence>
<evidence type="ECO:0000259" key="8">
    <source>
        <dbReference type="Pfam" id="PF06925"/>
    </source>
</evidence>
<feature type="region of interest" description="Disordered" evidence="6">
    <location>
        <begin position="526"/>
        <end position="551"/>
    </location>
</feature>
<dbReference type="EC" id="2.4.1.46" evidence="2"/>
<comment type="subcellular location">
    <subcellularLocation>
        <location evidence="5">Plastid</location>
        <location evidence="5">Chloroplast membrane</location>
    </subcellularLocation>
</comment>
<evidence type="ECO:0000256" key="3">
    <source>
        <dbReference type="ARBA" id="ARBA00022676"/>
    </source>
</evidence>
<dbReference type="InterPro" id="IPR050519">
    <property type="entry name" value="Glycosyltransf_28_UgtP"/>
</dbReference>
<evidence type="ECO:0000256" key="4">
    <source>
        <dbReference type="ARBA" id="ARBA00022679"/>
    </source>
</evidence>
<feature type="domain" description="Glycosyl transferase family 28 C-terminal" evidence="7">
    <location>
        <begin position="541"/>
        <end position="659"/>
    </location>
</feature>
<name>A0ABD3M0J3_9STRA</name>
<proteinExistence type="inferred from homology"/>
<dbReference type="Pfam" id="PF04101">
    <property type="entry name" value="Glyco_tran_28_C"/>
    <property type="match status" value="1"/>
</dbReference>
<evidence type="ECO:0000256" key="2">
    <source>
        <dbReference type="ARBA" id="ARBA00012615"/>
    </source>
</evidence>
<feature type="compositionally biased region" description="Low complexity" evidence="6">
    <location>
        <begin position="59"/>
        <end position="99"/>
    </location>
</feature>
<dbReference type="GO" id="GO:0031969">
    <property type="term" value="C:chloroplast membrane"/>
    <property type="evidence" value="ECO:0007669"/>
    <property type="project" value="UniProtKB-SubCell"/>
</dbReference>
<dbReference type="EMBL" id="JALLBG020000312">
    <property type="protein sequence ID" value="KAL3756266.1"/>
    <property type="molecule type" value="Genomic_DNA"/>
</dbReference>
<protein>
    <recommendedName>
        <fullName evidence="2">monogalactosyldiacylglycerol synthase</fullName>
        <ecNumber evidence="2">2.4.1.46</ecNumber>
    </recommendedName>
</protein>
<organism evidence="9 10">
    <name type="scientific">Discostella pseudostelligera</name>
    <dbReference type="NCBI Taxonomy" id="259834"/>
    <lineage>
        <taxon>Eukaryota</taxon>
        <taxon>Sar</taxon>
        <taxon>Stramenopiles</taxon>
        <taxon>Ochrophyta</taxon>
        <taxon>Bacillariophyta</taxon>
        <taxon>Coscinodiscophyceae</taxon>
        <taxon>Thalassiosirophycidae</taxon>
        <taxon>Stephanodiscales</taxon>
        <taxon>Stephanodiscaceae</taxon>
        <taxon>Discostella</taxon>
    </lineage>
</organism>
<dbReference type="AlphaFoldDB" id="A0ABD3M0J3"/>
<evidence type="ECO:0000259" key="7">
    <source>
        <dbReference type="Pfam" id="PF04101"/>
    </source>
</evidence>
<feature type="compositionally biased region" description="Polar residues" evidence="6">
    <location>
        <begin position="46"/>
        <end position="55"/>
    </location>
</feature>
<comment type="similarity">
    <text evidence="1">Belongs to the glycosyltransferase 28 family.</text>
</comment>
<dbReference type="Gene3D" id="3.40.50.2000">
    <property type="entry name" value="Glycogen Phosphorylase B"/>
    <property type="match status" value="1"/>
</dbReference>
<evidence type="ECO:0000256" key="6">
    <source>
        <dbReference type="SAM" id="MobiDB-lite"/>
    </source>
</evidence>